<sequence length="89" mass="10330">MHETGVSEDEARRHMFSLLSETWKHFNEDRATNSAFSRTFMELITNFTRTTMWLYDGRDGYGVQNHCVKDSALSVFVNPISLEHGDEDI</sequence>
<dbReference type="EMBL" id="BTGU01000040">
    <property type="protein sequence ID" value="GMN52131.1"/>
    <property type="molecule type" value="Genomic_DNA"/>
</dbReference>
<dbReference type="InterPro" id="IPR008949">
    <property type="entry name" value="Isoprenoid_synthase_dom_sf"/>
</dbReference>
<evidence type="ECO:0000313" key="1">
    <source>
        <dbReference type="EMBL" id="GMN52131.1"/>
    </source>
</evidence>
<evidence type="ECO:0000313" key="2">
    <source>
        <dbReference type="Proteomes" id="UP001187192"/>
    </source>
</evidence>
<dbReference type="SUPFAM" id="SSF48576">
    <property type="entry name" value="Terpenoid synthases"/>
    <property type="match status" value="1"/>
</dbReference>
<keyword evidence="2" id="KW-1185">Reference proteome</keyword>
<organism evidence="1 2">
    <name type="scientific">Ficus carica</name>
    <name type="common">Common fig</name>
    <dbReference type="NCBI Taxonomy" id="3494"/>
    <lineage>
        <taxon>Eukaryota</taxon>
        <taxon>Viridiplantae</taxon>
        <taxon>Streptophyta</taxon>
        <taxon>Embryophyta</taxon>
        <taxon>Tracheophyta</taxon>
        <taxon>Spermatophyta</taxon>
        <taxon>Magnoliopsida</taxon>
        <taxon>eudicotyledons</taxon>
        <taxon>Gunneridae</taxon>
        <taxon>Pentapetalae</taxon>
        <taxon>rosids</taxon>
        <taxon>fabids</taxon>
        <taxon>Rosales</taxon>
        <taxon>Moraceae</taxon>
        <taxon>Ficeae</taxon>
        <taxon>Ficus</taxon>
    </lineage>
</organism>
<proteinExistence type="predicted"/>
<accession>A0AA88AYR2</accession>
<name>A0AA88AYR2_FICCA</name>
<evidence type="ECO:0008006" key="3">
    <source>
        <dbReference type="Google" id="ProtNLM"/>
    </source>
</evidence>
<comment type="caution">
    <text evidence="1">The sequence shown here is derived from an EMBL/GenBank/DDBJ whole genome shotgun (WGS) entry which is preliminary data.</text>
</comment>
<protein>
    <recommendedName>
        <fullName evidence="3">Terpene synthase metal-binding domain-containing protein</fullName>
    </recommendedName>
</protein>
<reference evidence="1" key="1">
    <citation type="submission" date="2023-07" db="EMBL/GenBank/DDBJ databases">
        <title>draft genome sequence of fig (Ficus carica).</title>
        <authorList>
            <person name="Takahashi T."/>
            <person name="Nishimura K."/>
        </authorList>
    </citation>
    <scope>NUCLEOTIDE SEQUENCE</scope>
</reference>
<gene>
    <name evidence="1" type="ORF">TIFTF001_021278</name>
</gene>
<dbReference type="Proteomes" id="UP001187192">
    <property type="component" value="Unassembled WGS sequence"/>
</dbReference>
<dbReference type="AlphaFoldDB" id="A0AA88AYR2"/>
<dbReference type="Gene3D" id="1.10.600.10">
    <property type="entry name" value="Farnesyl Diphosphate Synthase"/>
    <property type="match status" value="1"/>
</dbReference>